<gene>
    <name evidence="8" type="ORF">PMALA_016590</name>
</gene>
<sequence>MMLTNAYMGIKRRHIKVVSKNVNSPFVDYNFKRHYFAERCTLLKYQNYKEIKLKNNRLLFTTNINLKEFKIAEMKRSENKGISEKTLYTLNNYIKRDKLEKRLDSSHSCNHNNDIGNNISSNSCRYSSTFSNKNSSEVFQKCKFVNHNLSIHGIVNPMGNSNIIFNIKTRNISLQVEIRRRIYTMSDRKNGKSFKRNVNVSENASNTSTNNASTNNSYTNNTCKNNTRENKQNVPTNAGEEKVEKSKEFKHNIDDLVNIKNVKKKEIISSCNGRMKKLINNLFEKHLLLMNCLIAGVLYFIADIACQIIEAQKRNYEFDLLRTLRMAIIGLTLEGPIMTWWYGKVLANFIQSKPNTFLYKSFIPTIFDNFIFGPVHLTIFFFYNGMLKNQRKSEIIDKIVNTGMKVFFISLMTWTPLTLINFVFIPRIYQATVVFFADFFWVIFLSWCANKK</sequence>
<feature type="transmembrane region" description="Helical" evidence="7">
    <location>
        <begin position="287"/>
        <end position="311"/>
    </location>
</feature>
<evidence type="ECO:0000256" key="3">
    <source>
        <dbReference type="ARBA" id="ARBA00022692"/>
    </source>
</evidence>
<organism evidence="8 9">
    <name type="scientific">Plasmodium malariae</name>
    <dbReference type="NCBI Taxonomy" id="5858"/>
    <lineage>
        <taxon>Eukaryota</taxon>
        <taxon>Sar</taxon>
        <taxon>Alveolata</taxon>
        <taxon>Apicomplexa</taxon>
        <taxon>Aconoidasida</taxon>
        <taxon>Haemosporida</taxon>
        <taxon>Plasmodiidae</taxon>
        <taxon>Plasmodium</taxon>
        <taxon>Plasmodium (Plasmodium)</taxon>
    </lineage>
</organism>
<dbReference type="Pfam" id="PF04117">
    <property type="entry name" value="Mpv17_PMP22"/>
    <property type="match status" value="1"/>
</dbReference>
<protein>
    <recommendedName>
        <fullName evidence="10">Protein Mpv17</fullName>
    </recommendedName>
</protein>
<evidence type="ECO:0000256" key="2">
    <source>
        <dbReference type="ARBA" id="ARBA00006824"/>
    </source>
</evidence>
<feature type="region of interest" description="Disordered" evidence="6">
    <location>
        <begin position="201"/>
        <end position="245"/>
    </location>
</feature>
<feature type="transmembrane region" description="Helical" evidence="7">
    <location>
        <begin position="406"/>
        <end position="425"/>
    </location>
</feature>
<dbReference type="GO" id="GO:0005737">
    <property type="term" value="C:cytoplasm"/>
    <property type="evidence" value="ECO:0007669"/>
    <property type="project" value="TreeGrafter"/>
</dbReference>
<evidence type="ECO:0000256" key="5">
    <source>
        <dbReference type="ARBA" id="ARBA00023136"/>
    </source>
</evidence>
<evidence type="ECO:0000256" key="6">
    <source>
        <dbReference type="SAM" id="MobiDB-lite"/>
    </source>
</evidence>
<keyword evidence="5 7" id="KW-0472">Membrane</keyword>
<feature type="compositionally biased region" description="Low complexity" evidence="6">
    <location>
        <begin position="201"/>
        <end position="225"/>
    </location>
</feature>
<keyword evidence="4 7" id="KW-1133">Transmembrane helix</keyword>
<evidence type="ECO:0008006" key="10">
    <source>
        <dbReference type="Google" id="ProtNLM"/>
    </source>
</evidence>
<feature type="transmembrane region" description="Helical" evidence="7">
    <location>
        <begin position="323"/>
        <end position="342"/>
    </location>
</feature>
<dbReference type="PANTHER" id="PTHR11266">
    <property type="entry name" value="PEROXISOMAL MEMBRANE PROTEIN 2, PXMP2 MPV17"/>
    <property type="match status" value="1"/>
</dbReference>
<dbReference type="PANTHER" id="PTHR11266:SF80">
    <property type="entry name" value="PEROXISOMAL MEMBRANE PROTEIN 2"/>
    <property type="match status" value="1"/>
</dbReference>
<dbReference type="VEuPathDB" id="PlasmoDB:PmUG01_06024100"/>
<feature type="transmembrane region" description="Helical" evidence="7">
    <location>
        <begin position="431"/>
        <end position="449"/>
    </location>
</feature>
<name>A0A1A8W3M8_PLAMA</name>
<evidence type="ECO:0000313" key="8">
    <source>
        <dbReference type="EMBL" id="SBS86586.1"/>
    </source>
</evidence>
<dbReference type="GO" id="GO:0016020">
    <property type="term" value="C:membrane"/>
    <property type="evidence" value="ECO:0007669"/>
    <property type="project" value="UniProtKB-SubCell"/>
</dbReference>
<dbReference type="AlphaFoldDB" id="A0A1A8W3M8"/>
<keyword evidence="3 7" id="KW-0812">Transmembrane</keyword>
<dbReference type="Proteomes" id="UP000078597">
    <property type="component" value="Unassembled WGS sequence"/>
</dbReference>
<evidence type="ECO:0000256" key="7">
    <source>
        <dbReference type="SAM" id="Phobius"/>
    </source>
</evidence>
<proteinExistence type="inferred from homology"/>
<dbReference type="EMBL" id="FLQW01000890">
    <property type="protein sequence ID" value="SBS86586.1"/>
    <property type="molecule type" value="Genomic_DNA"/>
</dbReference>
<comment type="subcellular location">
    <subcellularLocation>
        <location evidence="1">Membrane</location>
        <topology evidence="1">Multi-pass membrane protein</topology>
    </subcellularLocation>
</comment>
<feature type="transmembrane region" description="Helical" evidence="7">
    <location>
        <begin position="362"/>
        <end position="385"/>
    </location>
</feature>
<evidence type="ECO:0000256" key="4">
    <source>
        <dbReference type="ARBA" id="ARBA00022989"/>
    </source>
</evidence>
<comment type="similarity">
    <text evidence="2">Belongs to the peroxisomal membrane protein PXMP2/4 family.</text>
</comment>
<accession>A0A1A8W3M8</accession>
<evidence type="ECO:0000256" key="1">
    <source>
        <dbReference type="ARBA" id="ARBA00004141"/>
    </source>
</evidence>
<dbReference type="InterPro" id="IPR007248">
    <property type="entry name" value="Mpv17_PMP22"/>
</dbReference>
<reference evidence="9" key="1">
    <citation type="submission" date="2016-05" db="EMBL/GenBank/DDBJ databases">
        <authorList>
            <person name="Naeem Raeece"/>
        </authorList>
    </citation>
    <scope>NUCLEOTIDE SEQUENCE [LARGE SCALE GENOMIC DNA]</scope>
</reference>
<evidence type="ECO:0000313" key="9">
    <source>
        <dbReference type="Proteomes" id="UP000078597"/>
    </source>
</evidence>